<sequence length="343" mass="37826">MAQNILDLVSDVDLTVFSRRVPEPVENPLSNILPDREVDGRKTKVARHVRKSFTAKFRSYGAEAPIGRRGDSITVSEFKLPALSEKLPVNEELIHQLNEAPSQTGIDRLVESTYDDVENLTVSTRHRVEKARGEFLQTGKISIAENGVVDEADFGLPASHIVTAPILWSDPAAPLVEQEQVWVELVAKDAKVRPTRATISRRILTFLTRNEQYRSYFWQFPGSQLGPILNLDQVNVVRAQFGLPALNVYEGFVPDDAGNEVRVIADNRYVLTTDNVGETQWGTTAEALELVGSNSVDFTSKQAPGITVVQYKLPDPVVTWTKASSVVLPVAGEINGLLVATVL</sequence>
<protein>
    <submittedName>
        <fullName evidence="1">Major capsid protein</fullName>
    </submittedName>
</protein>
<evidence type="ECO:0000313" key="2">
    <source>
        <dbReference type="Proteomes" id="UP000561011"/>
    </source>
</evidence>
<organism evidence="1 2">
    <name type="scientific">Sanguibacter inulinus</name>
    <dbReference type="NCBI Taxonomy" id="60922"/>
    <lineage>
        <taxon>Bacteria</taxon>
        <taxon>Bacillati</taxon>
        <taxon>Actinomycetota</taxon>
        <taxon>Actinomycetes</taxon>
        <taxon>Micrococcales</taxon>
        <taxon>Sanguibacteraceae</taxon>
        <taxon>Sanguibacter</taxon>
    </lineage>
</organism>
<evidence type="ECO:0000313" key="1">
    <source>
        <dbReference type="EMBL" id="NYS95216.1"/>
    </source>
</evidence>
<dbReference type="InterPro" id="IPR005564">
    <property type="entry name" value="Major_capsid_GpE"/>
</dbReference>
<dbReference type="Gene3D" id="3.30.1930.10">
    <property type="entry name" value="capsid protein of prophage domain"/>
    <property type="match status" value="1"/>
</dbReference>
<name>A0A853EWT8_9MICO</name>
<dbReference type="Proteomes" id="UP000561011">
    <property type="component" value="Unassembled WGS sequence"/>
</dbReference>
<gene>
    <name evidence="1" type="ORF">HZZ10_17005</name>
</gene>
<dbReference type="EMBL" id="JACBYE010000061">
    <property type="protein sequence ID" value="NYS95216.1"/>
    <property type="molecule type" value="Genomic_DNA"/>
</dbReference>
<dbReference type="RefSeq" id="WP_179914427.1">
    <property type="nucleotide sequence ID" value="NZ_JACBYE010000061.1"/>
</dbReference>
<dbReference type="Pfam" id="PF03864">
    <property type="entry name" value="Phage_cap_E"/>
    <property type="match status" value="1"/>
</dbReference>
<reference evidence="1 2" key="1">
    <citation type="submission" date="2020-07" db="EMBL/GenBank/DDBJ databases">
        <title>MOT database genomes.</title>
        <authorList>
            <person name="Joseph S."/>
            <person name="Aduse-Opoku J."/>
            <person name="Hashim A."/>
            <person name="Wade W."/>
            <person name="Curtis M."/>
        </authorList>
    </citation>
    <scope>NUCLEOTIDE SEQUENCE [LARGE SCALE GENOMIC DNA]</scope>
    <source>
        <strain evidence="1 2">DSM 100099</strain>
    </source>
</reference>
<dbReference type="AlphaFoldDB" id="A0A853EWT8"/>
<accession>A0A853EWT8</accession>
<keyword evidence="2" id="KW-1185">Reference proteome</keyword>
<dbReference type="Gene3D" id="3.15.30.10">
    <property type="entry name" value="putative capsid protein of prophage domain like"/>
    <property type="match status" value="1"/>
</dbReference>
<comment type="caution">
    <text evidence="1">The sequence shown here is derived from an EMBL/GenBank/DDBJ whole genome shotgun (WGS) entry which is preliminary data.</text>
</comment>
<proteinExistence type="predicted"/>